<dbReference type="GO" id="GO:0006396">
    <property type="term" value="P:RNA processing"/>
    <property type="evidence" value="ECO:0007669"/>
    <property type="project" value="InterPro"/>
</dbReference>
<evidence type="ECO:0000313" key="3">
    <source>
        <dbReference type="Proteomes" id="UP000233256"/>
    </source>
</evidence>
<dbReference type="Pfam" id="PF00636">
    <property type="entry name" value="Ribonuclease_3"/>
    <property type="match status" value="1"/>
</dbReference>
<name>A0A2N1PSZ4_9BACT</name>
<gene>
    <name evidence="2" type="ORF">CVV64_06735</name>
</gene>
<feature type="domain" description="RNase III" evidence="1">
    <location>
        <begin position="20"/>
        <end position="109"/>
    </location>
</feature>
<accession>A0A2N1PSZ4</accession>
<dbReference type="Gene3D" id="1.10.1520.10">
    <property type="entry name" value="Ribonuclease III domain"/>
    <property type="match status" value="1"/>
</dbReference>
<dbReference type="SUPFAM" id="SSF69065">
    <property type="entry name" value="RNase III domain-like"/>
    <property type="match status" value="1"/>
</dbReference>
<evidence type="ECO:0000259" key="1">
    <source>
        <dbReference type="Pfam" id="PF00636"/>
    </source>
</evidence>
<evidence type="ECO:0000313" key="2">
    <source>
        <dbReference type="EMBL" id="PKK91446.1"/>
    </source>
</evidence>
<organism evidence="2 3">
    <name type="scientific">Candidatus Wallbacteria bacterium HGW-Wallbacteria-1</name>
    <dbReference type="NCBI Taxonomy" id="2013854"/>
    <lineage>
        <taxon>Bacteria</taxon>
        <taxon>Candidatus Walliibacteriota</taxon>
    </lineage>
</organism>
<dbReference type="GO" id="GO:0004525">
    <property type="term" value="F:ribonuclease III activity"/>
    <property type="evidence" value="ECO:0007669"/>
    <property type="project" value="InterPro"/>
</dbReference>
<dbReference type="InterPro" id="IPR036389">
    <property type="entry name" value="RNase_III_sf"/>
</dbReference>
<protein>
    <submittedName>
        <fullName evidence="2">Ribonuclease III</fullName>
    </submittedName>
</protein>
<dbReference type="Proteomes" id="UP000233256">
    <property type="component" value="Unassembled WGS sequence"/>
</dbReference>
<dbReference type="PANTHER" id="PTHR34276">
    <property type="entry name" value="MINI-RIBONUCLEASE 3"/>
    <property type="match status" value="1"/>
</dbReference>
<dbReference type="AlphaFoldDB" id="A0A2N1PSZ4"/>
<dbReference type="InterPro" id="IPR000999">
    <property type="entry name" value="RNase_III_dom"/>
</dbReference>
<proteinExistence type="predicted"/>
<reference evidence="2 3" key="1">
    <citation type="journal article" date="2017" name="ISME J.">
        <title>Potential for microbial H2 and metal transformations associated with novel bacteria and archaea in deep terrestrial subsurface sediments.</title>
        <authorList>
            <person name="Hernsdorf A.W."/>
            <person name="Amano Y."/>
            <person name="Miyakawa K."/>
            <person name="Ise K."/>
            <person name="Suzuki Y."/>
            <person name="Anantharaman K."/>
            <person name="Probst A."/>
            <person name="Burstein D."/>
            <person name="Thomas B.C."/>
            <person name="Banfield J.F."/>
        </authorList>
    </citation>
    <scope>NUCLEOTIDE SEQUENCE [LARGE SCALE GENOMIC DNA]</scope>
    <source>
        <strain evidence="2">HGW-Wallbacteria-1</strain>
    </source>
</reference>
<sequence>MSDWNPTQKALQLAGTTETALIGDSVYSLFARTLKVARGKGRGDVNYESAAVQAVVSEFLQPYLSDEEILLFRRGRNNSRMRVPRNCRALDYRHATGLEYLLGTLYLSGQRNRLRELFELMEKALQEE</sequence>
<comment type="caution">
    <text evidence="2">The sequence shown here is derived from an EMBL/GenBank/DDBJ whole genome shotgun (WGS) entry which is preliminary data.</text>
</comment>
<dbReference type="PANTHER" id="PTHR34276:SF1">
    <property type="entry name" value="MINI-RIBONUCLEASE 3"/>
    <property type="match status" value="1"/>
</dbReference>
<dbReference type="EMBL" id="PGXC01000003">
    <property type="protein sequence ID" value="PKK91446.1"/>
    <property type="molecule type" value="Genomic_DNA"/>
</dbReference>